<protein>
    <submittedName>
        <fullName evidence="1">Uncharacterized protein</fullName>
    </submittedName>
</protein>
<proteinExistence type="predicted"/>
<accession>A0ACC1DFV4</accession>
<comment type="caution">
    <text evidence="1">The sequence shown here is derived from an EMBL/GenBank/DDBJ whole genome shotgun (WGS) entry which is preliminary data.</text>
</comment>
<gene>
    <name evidence="1" type="ORF">K1T71_002064</name>
</gene>
<sequence>MAEPKEVTTWPRHENIFYQITASALTFEVKGYGNALISLTSTLKRKCEYLVQMNYNSSTYIICNSNVNINRVSQRTPNLISNSEYRRFWISWHGGWIALGRYNENIPIISLATKNKIKYIAFGTCNDTNVVNWRFDLPPLLKQPALKPLSDATVRWVHAGAQLPEDALIGGYENEFLYIIRAPHRGTLTLGKFVPSLGVGFVSWGGSSNEKREFEVLCGYDCSWVPSNSDRIPMDAIKCGLSNDDSEQIYVGRAKYEGHLLPGKVSLGHKVCYMAFGELEVSTTEYEVLVYPDATPFRTKRVFTTSSSELNIPHMVNEDEYDEYEDYVDDYDNGRYYDDDYEVDDFE</sequence>
<keyword evidence="2" id="KW-1185">Reference proteome</keyword>
<reference evidence="1 2" key="1">
    <citation type="journal article" date="2021" name="Front. Genet.">
        <title>Chromosome-Level Genome Assembly Reveals Significant Gene Expansion in the Toll and IMD Signaling Pathways of Dendrolimus kikuchii.</title>
        <authorList>
            <person name="Zhou J."/>
            <person name="Wu P."/>
            <person name="Xiong Z."/>
            <person name="Liu N."/>
            <person name="Zhao N."/>
            <person name="Ji M."/>
            <person name="Qiu Y."/>
            <person name="Yang B."/>
        </authorList>
    </citation>
    <scope>NUCLEOTIDE SEQUENCE [LARGE SCALE GENOMIC DNA]</scope>
    <source>
        <strain evidence="1">Ann1</strain>
    </source>
</reference>
<name>A0ACC1DFV4_9NEOP</name>
<dbReference type="EMBL" id="CM034389">
    <property type="protein sequence ID" value="KAJ0182695.1"/>
    <property type="molecule type" value="Genomic_DNA"/>
</dbReference>
<evidence type="ECO:0000313" key="2">
    <source>
        <dbReference type="Proteomes" id="UP000824533"/>
    </source>
</evidence>
<evidence type="ECO:0000313" key="1">
    <source>
        <dbReference type="EMBL" id="KAJ0182695.1"/>
    </source>
</evidence>
<dbReference type="Proteomes" id="UP000824533">
    <property type="component" value="Linkage Group LG03"/>
</dbReference>
<organism evidence="1 2">
    <name type="scientific">Dendrolimus kikuchii</name>
    <dbReference type="NCBI Taxonomy" id="765133"/>
    <lineage>
        <taxon>Eukaryota</taxon>
        <taxon>Metazoa</taxon>
        <taxon>Ecdysozoa</taxon>
        <taxon>Arthropoda</taxon>
        <taxon>Hexapoda</taxon>
        <taxon>Insecta</taxon>
        <taxon>Pterygota</taxon>
        <taxon>Neoptera</taxon>
        <taxon>Endopterygota</taxon>
        <taxon>Lepidoptera</taxon>
        <taxon>Glossata</taxon>
        <taxon>Ditrysia</taxon>
        <taxon>Bombycoidea</taxon>
        <taxon>Lasiocampidae</taxon>
        <taxon>Dendrolimus</taxon>
    </lineage>
</organism>